<evidence type="ECO:0000256" key="4">
    <source>
        <dbReference type="ARBA" id="ARBA00022801"/>
    </source>
</evidence>
<name>A0ABQ2D018_9DEIO</name>
<keyword evidence="9" id="KW-0028">Amino-acid biosynthesis</keyword>
<accession>A0ABQ2D018</accession>
<keyword evidence="2 9" id="KW-0554">One-carbon metabolism</keyword>
<dbReference type="InterPro" id="IPR020867">
    <property type="entry name" value="THF_DH/CycHdrlase_CS"/>
</dbReference>
<comment type="catalytic activity">
    <reaction evidence="9">
        <text>(6R)-5,10-methylene-5,6,7,8-tetrahydrofolate + NADP(+) = (6R)-5,10-methenyltetrahydrofolate + NADPH</text>
        <dbReference type="Rhea" id="RHEA:22812"/>
        <dbReference type="ChEBI" id="CHEBI:15636"/>
        <dbReference type="ChEBI" id="CHEBI:57455"/>
        <dbReference type="ChEBI" id="CHEBI:57783"/>
        <dbReference type="ChEBI" id="CHEBI:58349"/>
        <dbReference type="EC" id="1.5.1.5"/>
    </reaction>
</comment>
<dbReference type="NCBIfam" id="NF010770">
    <property type="entry name" value="PRK14173.1"/>
    <property type="match status" value="1"/>
</dbReference>
<dbReference type="Gene3D" id="3.40.50.720">
    <property type="entry name" value="NAD(P)-binding Rossmann-like Domain"/>
    <property type="match status" value="1"/>
</dbReference>
<reference evidence="13" key="1">
    <citation type="journal article" date="2019" name="Int. J. Syst. Evol. Microbiol.">
        <title>The Global Catalogue of Microorganisms (GCM) 10K type strain sequencing project: providing services to taxonomists for standard genome sequencing and annotation.</title>
        <authorList>
            <consortium name="The Broad Institute Genomics Platform"/>
            <consortium name="The Broad Institute Genome Sequencing Center for Infectious Disease"/>
            <person name="Wu L."/>
            <person name="Ma J."/>
        </authorList>
    </citation>
    <scope>NUCLEOTIDE SEQUENCE [LARGE SCALE GENOMIC DNA]</scope>
    <source>
        <strain evidence="13">JCM 14370</strain>
    </source>
</reference>
<keyword evidence="3 9" id="KW-0658">Purine biosynthesis</keyword>
<dbReference type="EMBL" id="BMOD01000005">
    <property type="protein sequence ID" value="GGJ32954.1"/>
    <property type="molecule type" value="Genomic_DNA"/>
</dbReference>
<keyword evidence="6 9" id="KW-0560">Oxidoreductase</keyword>
<evidence type="ECO:0000259" key="10">
    <source>
        <dbReference type="Pfam" id="PF00763"/>
    </source>
</evidence>
<dbReference type="Proteomes" id="UP000632222">
    <property type="component" value="Unassembled WGS sequence"/>
</dbReference>
<feature type="domain" description="Tetrahydrofolate dehydrogenase/cyclohydrolase NAD(P)-binding" evidence="11">
    <location>
        <begin position="134"/>
        <end position="274"/>
    </location>
</feature>
<gene>
    <name evidence="9 12" type="primary">folD</name>
    <name evidence="12" type="ORF">GCM10008938_19020</name>
</gene>
<evidence type="ECO:0000256" key="8">
    <source>
        <dbReference type="ARBA" id="ARBA00023268"/>
    </source>
</evidence>
<keyword evidence="4 9" id="KW-0378">Hydrolase</keyword>
<feature type="domain" description="Tetrahydrofolate dehydrogenase/cyclohydrolase catalytic" evidence="10">
    <location>
        <begin position="4"/>
        <end position="115"/>
    </location>
</feature>
<evidence type="ECO:0000256" key="3">
    <source>
        <dbReference type="ARBA" id="ARBA00022755"/>
    </source>
</evidence>
<dbReference type="EC" id="3.5.4.9" evidence="9"/>
<keyword evidence="9" id="KW-0368">Histidine biosynthesis</keyword>
<comment type="subunit">
    <text evidence="9">Homodimer.</text>
</comment>
<dbReference type="SUPFAM" id="SSF53223">
    <property type="entry name" value="Aminoacid dehydrogenase-like, N-terminal domain"/>
    <property type="match status" value="1"/>
</dbReference>
<feature type="binding site" evidence="9">
    <location>
        <begin position="160"/>
        <end position="162"/>
    </location>
    <ligand>
        <name>NADP(+)</name>
        <dbReference type="ChEBI" id="CHEBI:58349"/>
    </ligand>
</feature>
<evidence type="ECO:0000313" key="13">
    <source>
        <dbReference type="Proteomes" id="UP000632222"/>
    </source>
</evidence>
<comment type="function">
    <text evidence="9">Catalyzes the oxidation of 5,10-methylenetetrahydrofolate to 5,10-methenyltetrahydrofolate and then the hydrolysis of 5,10-methenyltetrahydrofolate to 10-formyltetrahydrofolate.</text>
</comment>
<organism evidence="12 13">
    <name type="scientific">Deinococcus roseus</name>
    <dbReference type="NCBI Taxonomy" id="392414"/>
    <lineage>
        <taxon>Bacteria</taxon>
        <taxon>Thermotogati</taxon>
        <taxon>Deinococcota</taxon>
        <taxon>Deinococci</taxon>
        <taxon>Deinococcales</taxon>
        <taxon>Deinococcaceae</taxon>
        <taxon>Deinococcus</taxon>
    </lineage>
</organism>
<proteinExistence type="inferred from homology"/>
<dbReference type="RefSeq" id="WP_189002446.1">
    <property type="nucleotide sequence ID" value="NZ_BMOD01000005.1"/>
</dbReference>
<dbReference type="Pfam" id="PF00763">
    <property type="entry name" value="THF_DHG_CYH"/>
    <property type="match status" value="1"/>
</dbReference>
<comment type="catalytic activity">
    <reaction evidence="9">
        <text>(6R)-5,10-methenyltetrahydrofolate + H2O = (6R)-10-formyltetrahydrofolate + H(+)</text>
        <dbReference type="Rhea" id="RHEA:23700"/>
        <dbReference type="ChEBI" id="CHEBI:15377"/>
        <dbReference type="ChEBI" id="CHEBI:15378"/>
        <dbReference type="ChEBI" id="CHEBI:57455"/>
        <dbReference type="ChEBI" id="CHEBI:195366"/>
        <dbReference type="EC" id="3.5.4.9"/>
    </reaction>
</comment>
<feature type="binding site" evidence="9">
    <location>
        <position position="226"/>
    </location>
    <ligand>
        <name>NADP(+)</name>
        <dbReference type="ChEBI" id="CHEBI:58349"/>
    </ligand>
</feature>
<comment type="caution">
    <text evidence="12">The sequence shown here is derived from an EMBL/GenBank/DDBJ whole genome shotgun (WGS) entry which is preliminary data.</text>
</comment>
<dbReference type="PROSITE" id="PS00767">
    <property type="entry name" value="THF_DHG_CYH_2"/>
    <property type="match status" value="1"/>
</dbReference>
<sequence>MIELRGAPAAESLLQQARERLQNLPFVPHLHVVRLGEDPASVSYVRLKDRKAREIGLKSTVHVLPEESSQADLLVLIEHLNQDQDAHGILVQLPLPRHIDAQTVIETINPLKDVDGFHPENVGKLWLGQEALLPCTPAGILALCDHHQIQLSGKQVVIVGRSNIVGKPLAALMLSRDATVTIAHSRTLNLSEVTRRADVLVAAVGRPGTITPEMVKPGAVVLDVGVNRLEGKLVGDVAPEVQEVAGALTPVPGGIGPMTVANLMLNTVLAAERQR</sequence>
<comment type="caution">
    <text evidence="9">Lacks conserved residue(s) required for the propagation of feature annotation.</text>
</comment>
<evidence type="ECO:0000256" key="5">
    <source>
        <dbReference type="ARBA" id="ARBA00022857"/>
    </source>
</evidence>
<dbReference type="InterPro" id="IPR020631">
    <property type="entry name" value="THF_DH/CycHdrlase_NAD-bd_dom"/>
</dbReference>
<dbReference type="PANTHER" id="PTHR48099">
    <property type="entry name" value="C-1-TETRAHYDROFOLATE SYNTHASE, CYTOPLASMIC-RELATED"/>
    <property type="match status" value="1"/>
</dbReference>
<evidence type="ECO:0000256" key="2">
    <source>
        <dbReference type="ARBA" id="ARBA00022563"/>
    </source>
</evidence>
<dbReference type="InterPro" id="IPR000672">
    <property type="entry name" value="THF_DH/CycHdrlase"/>
</dbReference>
<dbReference type="SUPFAM" id="SSF51735">
    <property type="entry name" value="NAD(P)-binding Rossmann-fold domains"/>
    <property type="match status" value="1"/>
</dbReference>
<protein>
    <recommendedName>
        <fullName evidence="9">Bifunctional protein FolD</fullName>
    </recommendedName>
    <domain>
        <recommendedName>
            <fullName evidence="9">Methylenetetrahydrofolate dehydrogenase</fullName>
            <ecNumber evidence="9">1.5.1.5</ecNumber>
        </recommendedName>
    </domain>
    <domain>
        <recommendedName>
            <fullName evidence="9">Methenyltetrahydrofolate cyclohydrolase</fullName>
            <ecNumber evidence="9">3.5.4.9</ecNumber>
        </recommendedName>
    </domain>
</protein>
<evidence type="ECO:0000256" key="6">
    <source>
        <dbReference type="ARBA" id="ARBA00023002"/>
    </source>
</evidence>
<dbReference type="PANTHER" id="PTHR48099:SF5">
    <property type="entry name" value="C-1-TETRAHYDROFOLATE SYNTHASE, CYTOPLASMIC"/>
    <property type="match status" value="1"/>
</dbReference>
<keyword evidence="8 9" id="KW-0511">Multifunctional enzyme</keyword>
<dbReference type="InterPro" id="IPR036291">
    <property type="entry name" value="NAD(P)-bd_dom_sf"/>
</dbReference>
<evidence type="ECO:0000313" key="12">
    <source>
        <dbReference type="EMBL" id="GGJ32954.1"/>
    </source>
</evidence>
<dbReference type="PRINTS" id="PR00085">
    <property type="entry name" value="THFDHDRGNASE"/>
</dbReference>
<keyword evidence="7 9" id="KW-0486">Methionine biosynthesis</keyword>
<comment type="similarity">
    <text evidence="9">Belongs to the tetrahydrofolate dehydrogenase/cyclohydrolase family.</text>
</comment>
<dbReference type="CDD" id="cd01080">
    <property type="entry name" value="NAD_bind_m-THF_DH_Cyclohyd"/>
    <property type="match status" value="1"/>
</dbReference>
<dbReference type="Pfam" id="PF02882">
    <property type="entry name" value="THF_DHG_CYH_C"/>
    <property type="match status" value="1"/>
</dbReference>
<dbReference type="InterPro" id="IPR020630">
    <property type="entry name" value="THF_DH/CycHdrlase_cat_dom"/>
</dbReference>
<evidence type="ECO:0000256" key="1">
    <source>
        <dbReference type="ARBA" id="ARBA00004777"/>
    </source>
</evidence>
<dbReference type="HAMAP" id="MF_01576">
    <property type="entry name" value="THF_DHG_CYH"/>
    <property type="match status" value="1"/>
</dbReference>
<keyword evidence="5 9" id="KW-0521">NADP</keyword>
<evidence type="ECO:0000256" key="7">
    <source>
        <dbReference type="ARBA" id="ARBA00023167"/>
    </source>
</evidence>
<dbReference type="Gene3D" id="3.40.50.10860">
    <property type="entry name" value="Leucine Dehydrogenase, chain A, domain 1"/>
    <property type="match status" value="1"/>
</dbReference>
<dbReference type="EC" id="1.5.1.5" evidence="9"/>
<keyword evidence="13" id="KW-1185">Reference proteome</keyword>
<evidence type="ECO:0000256" key="9">
    <source>
        <dbReference type="HAMAP-Rule" id="MF_01576"/>
    </source>
</evidence>
<evidence type="ECO:0000259" key="11">
    <source>
        <dbReference type="Pfam" id="PF02882"/>
    </source>
</evidence>
<dbReference type="PROSITE" id="PS00766">
    <property type="entry name" value="THF_DHG_CYH_1"/>
    <property type="match status" value="1"/>
</dbReference>
<comment type="pathway">
    <text evidence="1 9">One-carbon metabolism; tetrahydrofolate interconversion.</text>
</comment>
<dbReference type="InterPro" id="IPR046346">
    <property type="entry name" value="Aminoacid_DH-like_N_sf"/>
</dbReference>